<evidence type="ECO:0000313" key="6">
    <source>
        <dbReference type="EMBL" id="ANF57429.1"/>
    </source>
</evidence>
<dbReference type="PROSITE" id="PS50883">
    <property type="entry name" value="EAL"/>
    <property type="match status" value="1"/>
</dbReference>
<dbReference type="InterPro" id="IPR029787">
    <property type="entry name" value="Nucleotide_cyclase"/>
</dbReference>
<proteinExistence type="predicted"/>
<dbReference type="NCBIfam" id="TIGR00254">
    <property type="entry name" value="GGDEF"/>
    <property type="match status" value="1"/>
</dbReference>
<dbReference type="SUPFAM" id="SSF55073">
    <property type="entry name" value="Nucleotide cyclase"/>
    <property type="match status" value="1"/>
</dbReference>
<evidence type="ECO:0000259" key="2">
    <source>
        <dbReference type="PROSITE" id="PS50112"/>
    </source>
</evidence>
<organism evidence="6 7">
    <name type="scientific">Halotalea alkalilenta</name>
    <dbReference type="NCBI Taxonomy" id="376489"/>
    <lineage>
        <taxon>Bacteria</taxon>
        <taxon>Pseudomonadati</taxon>
        <taxon>Pseudomonadota</taxon>
        <taxon>Gammaproteobacteria</taxon>
        <taxon>Oceanospirillales</taxon>
        <taxon>Halomonadaceae</taxon>
        <taxon>Halotalea</taxon>
    </lineage>
</organism>
<feature type="domain" description="PAC" evidence="3">
    <location>
        <begin position="473"/>
        <end position="525"/>
    </location>
</feature>
<dbReference type="InterPro" id="IPR013656">
    <property type="entry name" value="PAS_4"/>
</dbReference>
<dbReference type="Proteomes" id="UP000077875">
    <property type="component" value="Chromosome"/>
</dbReference>
<dbReference type="InterPro" id="IPR000160">
    <property type="entry name" value="GGDEF_dom"/>
</dbReference>
<dbReference type="Pfam" id="PF08448">
    <property type="entry name" value="PAS_4"/>
    <property type="match status" value="1"/>
</dbReference>
<evidence type="ECO:0000259" key="5">
    <source>
        <dbReference type="PROSITE" id="PS50887"/>
    </source>
</evidence>
<dbReference type="Pfam" id="PF00563">
    <property type="entry name" value="EAL"/>
    <property type="match status" value="1"/>
</dbReference>
<dbReference type="SMART" id="SM00052">
    <property type="entry name" value="EAL"/>
    <property type="match status" value="1"/>
</dbReference>
<dbReference type="PROSITE" id="PS50887">
    <property type="entry name" value="GGDEF"/>
    <property type="match status" value="1"/>
</dbReference>
<accession>A0A172YDU8</accession>
<name>A0A172YDU8_9GAMM</name>
<dbReference type="CDD" id="cd01948">
    <property type="entry name" value="EAL"/>
    <property type="match status" value="1"/>
</dbReference>
<dbReference type="Gene3D" id="3.30.450.20">
    <property type="entry name" value="PAS domain"/>
    <property type="match status" value="1"/>
</dbReference>
<evidence type="ECO:0000259" key="3">
    <source>
        <dbReference type="PROSITE" id="PS50113"/>
    </source>
</evidence>
<dbReference type="InterPro" id="IPR001633">
    <property type="entry name" value="EAL_dom"/>
</dbReference>
<dbReference type="CDD" id="cd01949">
    <property type="entry name" value="GGDEF"/>
    <property type="match status" value="1"/>
</dbReference>
<dbReference type="InterPro" id="IPR043128">
    <property type="entry name" value="Rev_trsase/Diguanyl_cyclase"/>
</dbReference>
<dbReference type="NCBIfam" id="TIGR00229">
    <property type="entry name" value="sensory_box"/>
    <property type="match status" value="1"/>
</dbReference>
<dbReference type="Gene3D" id="3.30.70.270">
    <property type="match status" value="1"/>
</dbReference>
<dbReference type="PROSITE" id="PS50113">
    <property type="entry name" value="PAC"/>
    <property type="match status" value="1"/>
</dbReference>
<keyword evidence="1" id="KW-0812">Transmembrane</keyword>
<dbReference type="RefSeq" id="WP_064122379.1">
    <property type="nucleotide sequence ID" value="NZ_CP015243.1"/>
</dbReference>
<dbReference type="SUPFAM" id="SSF141868">
    <property type="entry name" value="EAL domain-like"/>
    <property type="match status" value="1"/>
</dbReference>
<keyword evidence="1" id="KW-0472">Membrane</keyword>
<dbReference type="Gene3D" id="3.20.20.450">
    <property type="entry name" value="EAL domain"/>
    <property type="match status" value="1"/>
</dbReference>
<feature type="transmembrane region" description="Helical" evidence="1">
    <location>
        <begin position="21"/>
        <end position="43"/>
    </location>
</feature>
<reference evidence="6 7" key="1">
    <citation type="submission" date="2016-04" db="EMBL/GenBank/DDBJ databases">
        <title>Complete Genome Sequence of Halotalea alkalilenta IHB B 13600.</title>
        <authorList>
            <person name="Swarnkar M.K."/>
            <person name="Sharma A."/>
            <person name="Kaushal K."/>
            <person name="Soni R."/>
            <person name="Rana S."/>
            <person name="Singh A.K."/>
            <person name="Gulati A."/>
        </authorList>
    </citation>
    <scope>NUCLEOTIDE SEQUENCE [LARGE SCALE GENOMIC DNA]</scope>
    <source>
        <strain evidence="6 7">IHB B 13600</strain>
    </source>
</reference>
<dbReference type="InterPro" id="IPR052155">
    <property type="entry name" value="Biofilm_reg_signaling"/>
</dbReference>
<dbReference type="InterPro" id="IPR035965">
    <property type="entry name" value="PAS-like_dom_sf"/>
</dbReference>
<dbReference type="AlphaFoldDB" id="A0A172YDU8"/>
<dbReference type="InterPro" id="IPR035919">
    <property type="entry name" value="EAL_sf"/>
</dbReference>
<keyword evidence="7" id="KW-1185">Reference proteome</keyword>
<dbReference type="STRING" id="376489.A5892_08085"/>
<dbReference type="SUPFAM" id="SSF55785">
    <property type="entry name" value="PYP-like sensor domain (PAS domain)"/>
    <property type="match status" value="1"/>
</dbReference>
<dbReference type="PANTHER" id="PTHR44757">
    <property type="entry name" value="DIGUANYLATE CYCLASE DGCP"/>
    <property type="match status" value="1"/>
</dbReference>
<dbReference type="PANTHER" id="PTHR44757:SF2">
    <property type="entry name" value="BIOFILM ARCHITECTURE MAINTENANCE PROTEIN MBAA"/>
    <property type="match status" value="1"/>
</dbReference>
<evidence type="ECO:0008006" key="8">
    <source>
        <dbReference type="Google" id="ProtNLM"/>
    </source>
</evidence>
<sequence>MQKPTQHHPPRHSPTRPLVSLKWRAIALTSLILLCLAVVLTYLSHSSFTRQFEERRLDWYDHQRSEIELALRRSSIELGRQASLLAALSPRDEEGDSTLDGLQRNLEAQWPTIQLTLDAHRLALFDASGRRYAYWGQEPQNYSPDWLQATLSRVLEEDEVITSIQCSSSCLQYAFTPILIGGESAGVLMINRSLADLTLSAQRATSDNVSLMIDGGIPVRQEELRYIPSWNGHLLTITNLEQTLPVLEVASSQVSIRELSVGSKRFNDGSRSYELFAMPLNEGDSEQAVGHLLVLSDITAEVRSIAADTNRLVIVMISGWLVAEALLLALLWRPMQRLRRLTQALPALATRDFARVRREIALPHARWPDEIDVLNHTALLITNRLAKLELDVEAHSAELAERIKELGRERDFVNRLLDTAEVLILLQNANGRITRVNRQAEQVTGIEAAALLGRDFAQVFLRSPEGGEEIDAHPQEALLEQPDLPPRVIAWYHAPLLDDSNRPQGQISVGIDVTERKHAERRLAWLANRDPLTQLYNRRYLEQALDRMIDQDGKGAVLFLDLDQFKEVNELSGHSSGDELLKRVAAALRHELEGQAVIARQGGDEFVLLVEGADEAKAVQVARRIEQALGAIEYYANGRRHRAIGSIGIALYPQHGATPVELLASADMAMYQAKESVHQRWHLLSALQAPRLALQQRVDGIERLRQALREERFVLELQPIVSLRGGSVNHYEALVRMVDEQGRLIQPGGFIPIAERCGLITEIDQWVMREGLALLRRLEPYGVHLAINLSAASLLDNRLLDRLDRMLATSGAPAERLTIEITETVAVTDIAQASRIMNGIRALGCKTALDDFGVGFSSFHHLRHLPTDVVKIDGSFIRQLATSHEDWLITKAITETALAFGKQVVAECVEDEETLKLLEKIGVTHAQGFYLGRPTQVSQLLARLEPQV</sequence>
<evidence type="ECO:0000256" key="1">
    <source>
        <dbReference type="SAM" id="Phobius"/>
    </source>
</evidence>
<dbReference type="Pfam" id="PF00990">
    <property type="entry name" value="GGDEF"/>
    <property type="match status" value="1"/>
</dbReference>
<feature type="domain" description="EAL" evidence="4">
    <location>
        <begin position="697"/>
        <end position="948"/>
    </location>
</feature>
<dbReference type="SMART" id="SM00267">
    <property type="entry name" value="GGDEF"/>
    <property type="match status" value="1"/>
</dbReference>
<evidence type="ECO:0000259" key="4">
    <source>
        <dbReference type="PROSITE" id="PS50883"/>
    </source>
</evidence>
<feature type="transmembrane region" description="Helical" evidence="1">
    <location>
        <begin position="312"/>
        <end position="332"/>
    </location>
</feature>
<feature type="domain" description="PAS" evidence="2">
    <location>
        <begin position="409"/>
        <end position="481"/>
    </location>
</feature>
<dbReference type="InterPro" id="IPR029150">
    <property type="entry name" value="dCache_3"/>
</dbReference>
<dbReference type="PROSITE" id="PS50112">
    <property type="entry name" value="PAS"/>
    <property type="match status" value="1"/>
</dbReference>
<dbReference type="EMBL" id="CP015243">
    <property type="protein sequence ID" value="ANF57429.1"/>
    <property type="molecule type" value="Genomic_DNA"/>
</dbReference>
<dbReference type="KEGG" id="haa:A5892_08085"/>
<gene>
    <name evidence="6" type="ORF">A5892_08085</name>
</gene>
<evidence type="ECO:0000313" key="7">
    <source>
        <dbReference type="Proteomes" id="UP000077875"/>
    </source>
</evidence>
<dbReference type="InterPro" id="IPR000700">
    <property type="entry name" value="PAS-assoc_C"/>
</dbReference>
<keyword evidence="1" id="KW-1133">Transmembrane helix</keyword>
<dbReference type="Pfam" id="PF14827">
    <property type="entry name" value="dCache_3"/>
    <property type="match status" value="1"/>
</dbReference>
<protein>
    <recommendedName>
        <fullName evidence="8">Diguanylate cyclase</fullName>
    </recommendedName>
</protein>
<dbReference type="InterPro" id="IPR000014">
    <property type="entry name" value="PAS"/>
</dbReference>
<feature type="domain" description="GGDEF" evidence="5">
    <location>
        <begin position="553"/>
        <end position="686"/>
    </location>
</feature>